<name>A0A495QRP6_9ACTN</name>
<gene>
    <name evidence="1" type="ORF">BZB76_1516</name>
</gene>
<organism evidence="1 2">
    <name type="scientific">Actinomadura pelletieri DSM 43383</name>
    <dbReference type="NCBI Taxonomy" id="1120940"/>
    <lineage>
        <taxon>Bacteria</taxon>
        <taxon>Bacillati</taxon>
        <taxon>Actinomycetota</taxon>
        <taxon>Actinomycetes</taxon>
        <taxon>Streptosporangiales</taxon>
        <taxon>Thermomonosporaceae</taxon>
        <taxon>Actinomadura</taxon>
    </lineage>
</organism>
<protein>
    <submittedName>
        <fullName evidence="1">Uncharacterized protein</fullName>
    </submittedName>
</protein>
<accession>A0A495QRP6</accession>
<evidence type="ECO:0000313" key="1">
    <source>
        <dbReference type="EMBL" id="RKS76166.1"/>
    </source>
</evidence>
<sequence length="84" mass="9254">MNGFEIAVQALSNLIISINLTDDEEMDPDVATSLLEPVSAILDGMDKEGMTKFADLVVRYAETEPNDIRKQALLDLPEILGFLD</sequence>
<reference evidence="1 2" key="1">
    <citation type="submission" date="2018-10" db="EMBL/GenBank/DDBJ databases">
        <title>Genomic Encyclopedia of Archaeal and Bacterial Type Strains, Phase II (KMG-II): from individual species to whole genera.</title>
        <authorList>
            <person name="Goeker M."/>
        </authorList>
    </citation>
    <scope>NUCLEOTIDE SEQUENCE [LARGE SCALE GENOMIC DNA]</scope>
    <source>
        <strain evidence="1 2">DSM 43383</strain>
    </source>
</reference>
<dbReference type="Proteomes" id="UP000274601">
    <property type="component" value="Unassembled WGS sequence"/>
</dbReference>
<dbReference type="EMBL" id="RBWU01000002">
    <property type="protein sequence ID" value="RKS76166.1"/>
    <property type="molecule type" value="Genomic_DNA"/>
</dbReference>
<evidence type="ECO:0000313" key="2">
    <source>
        <dbReference type="Proteomes" id="UP000274601"/>
    </source>
</evidence>
<dbReference type="RefSeq" id="WP_117398452.1">
    <property type="nucleotide sequence ID" value="NZ_RBWU01000002.1"/>
</dbReference>
<comment type="caution">
    <text evidence="1">The sequence shown here is derived from an EMBL/GenBank/DDBJ whole genome shotgun (WGS) entry which is preliminary data.</text>
</comment>
<keyword evidence="2" id="KW-1185">Reference proteome</keyword>
<dbReference type="AlphaFoldDB" id="A0A495QRP6"/>
<proteinExistence type="predicted"/>